<organism evidence="1 2">
    <name type="scientific">Chondromyces crocatus</name>
    <dbReference type="NCBI Taxonomy" id="52"/>
    <lineage>
        <taxon>Bacteria</taxon>
        <taxon>Pseudomonadati</taxon>
        <taxon>Myxococcota</taxon>
        <taxon>Polyangia</taxon>
        <taxon>Polyangiales</taxon>
        <taxon>Polyangiaceae</taxon>
        <taxon>Chondromyces</taxon>
    </lineage>
</organism>
<reference evidence="1 2" key="1">
    <citation type="submission" date="2015-07" db="EMBL/GenBank/DDBJ databases">
        <title>Genome analysis of myxobacterium Chondromyces crocatus Cm c5 reveals a high potential for natural compound synthesis and the genetic basis for the loss of fruiting body formation.</title>
        <authorList>
            <person name="Zaburannyi N."/>
            <person name="Bunk B."/>
            <person name="Maier J."/>
            <person name="Overmann J."/>
            <person name="Mueller R."/>
        </authorList>
    </citation>
    <scope>NUCLEOTIDE SEQUENCE [LARGE SCALE GENOMIC DNA]</scope>
    <source>
        <strain evidence="1 2">Cm c5</strain>
    </source>
</reference>
<dbReference type="OrthoDB" id="5505940at2"/>
<dbReference type="AlphaFoldDB" id="A0A0K1EH27"/>
<sequence>MSIESLNVDDPRSFIFTIDGSPEPLYQVESRQWARPEYRWAASEIPAEIRTKVAELESNGKPGAFVRFEDDQDGVYVICEQNIKMVPEVADEDVLIAGSLNASSGRSLSHYDIVVHAKAGPVPSNGETLSTEIGEYYVIRYENWGRYVLHQSMRPQDVVTTKEILLLLERLHGTNFLSMTPDKPEEGLPPNVDGPTDAIVACNCYVLNLARFKR</sequence>
<name>A0A0K1EH27_CHOCO</name>
<keyword evidence="2" id="KW-1185">Reference proteome</keyword>
<dbReference type="PATRIC" id="fig|52.7.peg.4563"/>
<dbReference type="STRING" id="52.CMC5_041450"/>
<evidence type="ECO:0000313" key="1">
    <source>
        <dbReference type="EMBL" id="AKT39992.1"/>
    </source>
</evidence>
<dbReference type="Proteomes" id="UP000067626">
    <property type="component" value="Chromosome"/>
</dbReference>
<evidence type="ECO:0000313" key="2">
    <source>
        <dbReference type="Proteomes" id="UP000067626"/>
    </source>
</evidence>
<accession>A0A0K1EH27</accession>
<dbReference type="EMBL" id="CP012159">
    <property type="protein sequence ID" value="AKT39992.1"/>
    <property type="molecule type" value="Genomic_DNA"/>
</dbReference>
<proteinExistence type="predicted"/>
<dbReference type="RefSeq" id="WP_050431987.1">
    <property type="nucleotide sequence ID" value="NZ_CP012159.1"/>
</dbReference>
<dbReference type="KEGG" id="ccro:CMC5_041450"/>
<protein>
    <submittedName>
        <fullName evidence="1">Uncharacterized protein</fullName>
    </submittedName>
</protein>
<gene>
    <name evidence="1" type="ORF">CMC5_041450</name>
</gene>